<dbReference type="PANTHER" id="PTHR42681">
    <property type="entry name" value="MALONYL-COA-ACYL CARRIER PROTEIN TRANSACYLASE, MITOCHONDRIAL"/>
    <property type="match status" value="1"/>
</dbReference>
<name>A0ABU8TBC6_9PSEU</name>
<evidence type="ECO:0000313" key="6">
    <source>
        <dbReference type="Proteomes" id="UP001364211"/>
    </source>
</evidence>
<comment type="catalytic activity">
    <reaction evidence="4">
        <text>holo-[ACP] + malonyl-CoA = malonyl-[ACP] + CoA</text>
        <dbReference type="Rhea" id="RHEA:41792"/>
        <dbReference type="Rhea" id="RHEA-COMP:9623"/>
        <dbReference type="Rhea" id="RHEA-COMP:9685"/>
        <dbReference type="ChEBI" id="CHEBI:57287"/>
        <dbReference type="ChEBI" id="CHEBI:57384"/>
        <dbReference type="ChEBI" id="CHEBI:64479"/>
        <dbReference type="ChEBI" id="CHEBI:78449"/>
        <dbReference type="EC" id="2.3.1.39"/>
    </reaction>
</comment>
<dbReference type="Proteomes" id="UP001364211">
    <property type="component" value="Unassembled WGS sequence"/>
</dbReference>
<reference evidence="5 6" key="1">
    <citation type="submission" date="2024-03" db="EMBL/GenBank/DDBJ databases">
        <title>Draft genome sequence of Pseudonocardia sp. DW16-2.</title>
        <authorList>
            <person name="Duangmal K."/>
        </authorList>
    </citation>
    <scope>NUCLEOTIDE SEQUENCE [LARGE SCALE GENOMIC DNA]</scope>
    <source>
        <strain evidence="5 6">DW16-2</strain>
    </source>
</reference>
<keyword evidence="3" id="KW-0012">Acyltransferase</keyword>
<dbReference type="InterPro" id="IPR001227">
    <property type="entry name" value="Ac_transferase_dom_sf"/>
</dbReference>
<dbReference type="EMBL" id="JBBJUP010000016">
    <property type="protein sequence ID" value="MEJ8280997.1"/>
    <property type="molecule type" value="Genomic_DNA"/>
</dbReference>
<proteinExistence type="predicted"/>
<keyword evidence="2" id="KW-0808">Transferase</keyword>
<comment type="caution">
    <text evidence="5">The sequence shown here is derived from an EMBL/GenBank/DDBJ whole genome shotgun (WGS) entry which is preliminary data.</text>
</comment>
<evidence type="ECO:0000256" key="3">
    <source>
        <dbReference type="ARBA" id="ARBA00023315"/>
    </source>
</evidence>
<gene>
    <name evidence="5" type="ORF">WJX68_18795</name>
</gene>
<evidence type="ECO:0000256" key="2">
    <source>
        <dbReference type="ARBA" id="ARBA00022679"/>
    </source>
</evidence>
<evidence type="ECO:0000256" key="4">
    <source>
        <dbReference type="ARBA" id="ARBA00048462"/>
    </source>
</evidence>
<dbReference type="SUPFAM" id="SSF52151">
    <property type="entry name" value="FabD/lysophospholipase-like"/>
    <property type="match status" value="1"/>
</dbReference>
<keyword evidence="6" id="KW-1185">Reference proteome</keyword>
<dbReference type="PANTHER" id="PTHR42681:SF1">
    <property type="entry name" value="MALONYL-COA-ACYL CARRIER PROTEIN TRANSACYLASE, MITOCHONDRIAL"/>
    <property type="match status" value="1"/>
</dbReference>
<protein>
    <recommendedName>
        <fullName evidence="1">[acyl-carrier-protein] S-malonyltransferase</fullName>
        <ecNumber evidence="1">2.3.1.39</ecNumber>
    </recommendedName>
</protein>
<dbReference type="Gene3D" id="3.30.70.250">
    <property type="entry name" value="Malonyl-CoA ACP transacylase, ACP-binding"/>
    <property type="match status" value="1"/>
</dbReference>
<accession>A0ABU8TBC6</accession>
<dbReference type="InterPro" id="IPR016035">
    <property type="entry name" value="Acyl_Trfase/lysoPLipase"/>
</dbReference>
<organism evidence="5 6">
    <name type="scientific">Pseudonocardia spirodelae</name>
    <dbReference type="NCBI Taxonomy" id="3133431"/>
    <lineage>
        <taxon>Bacteria</taxon>
        <taxon>Bacillati</taxon>
        <taxon>Actinomycetota</taxon>
        <taxon>Actinomycetes</taxon>
        <taxon>Pseudonocardiales</taxon>
        <taxon>Pseudonocardiaceae</taxon>
        <taxon>Pseudonocardia</taxon>
    </lineage>
</organism>
<evidence type="ECO:0000313" key="5">
    <source>
        <dbReference type="EMBL" id="MEJ8280997.1"/>
    </source>
</evidence>
<evidence type="ECO:0000256" key="1">
    <source>
        <dbReference type="ARBA" id="ARBA00013258"/>
    </source>
</evidence>
<dbReference type="Gene3D" id="3.40.366.10">
    <property type="entry name" value="Malonyl-Coenzyme A Acyl Carrier Protein, domain 2"/>
    <property type="match status" value="1"/>
</dbReference>
<dbReference type="InterPro" id="IPR050858">
    <property type="entry name" value="Mal-CoA-ACP_Trans/PKS_FabD"/>
</dbReference>
<dbReference type="RefSeq" id="WP_340292780.1">
    <property type="nucleotide sequence ID" value="NZ_JBBJUP010000016.1"/>
</dbReference>
<sequence length="327" mass="35483">MADVVYFPGLVPTTFATIETYLRTDIYARARLREADEVLGYSLVDAYRDAEVYDWEVYEAGVLALSLALADWADDNLDLDPVAFGGQSFGAIVGAVWAGVLPYPDALRLVRESTRVELDWFGSRPAPLGCFFFYRLDAVTVDGLIARARAEGHVVEGSIYLDNSVHAVSGTSTGLDRMRELVAEAGGHAFYSMNRAEHCSLVQGLRDRLAAEVYRDLRWFRSSLPMLSDVSGALLTDPDDIRDDLLDGWVTPVHWAAVSAAIRRAGADRAVVIGPRTMFGRLTQRTVPTAVLTPRSVLEHPATAFRLPAPAGAARVPAVAAASGGAR</sequence>
<dbReference type="EC" id="2.3.1.39" evidence="1"/>